<dbReference type="InterPro" id="IPR003362">
    <property type="entry name" value="Bact_transf"/>
</dbReference>
<dbReference type="Proteomes" id="UP001210865">
    <property type="component" value="Chromosome"/>
</dbReference>
<evidence type="ECO:0000313" key="5">
    <source>
        <dbReference type="EMBL" id="WBO20808.1"/>
    </source>
</evidence>
<keyword evidence="2" id="KW-0270">Exopolysaccharide synthesis</keyword>
<dbReference type="EMBL" id="CP115174">
    <property type="protein sequence ID" value="WBO20808.1"/>
    <property type="molecule type" value="Genomic_DNA"/>
</dbReference>
<organism evidence="5 6">
    <name type="scientific">Sphingomonas abietis</name>
    <dbReference type="NCBI Taxonomy" id="3012344"/>
    <lineage>
        <taxon>Bacteria</taxon>
        <taxon>Pseudomonadati</taxon>
        <taxon>Pseudomonadota</taxon>
        <taxon>Alphaproteobacteria</taxon>
        <taxon>Sphingomonadales</taxon>
        <taxon>Sphingomonadaceae</taxon>
        <taxon>Sphingomonas</taxon>
    </lineage>
</organism>
<feature type="transmembrane region" description="Helical" evidence="3">
    <location>
        <begin position="36"/>
        <end position="56"/>
    </location>
</feature>
<proteinExistence type="inferred from homology"/>
<evidence type="ECO:0000313" key="6">
    <source>
        <dbReference type="Proteomes" id="UP001210865"/>
    </source>
</evidence>
<name>A0ABY7NHK3_9SPHN</name>
<feature type="transmembrane region" description="Helical" evidence="3">
    <location>
        <begin position="246"/>
        <end position="267"/>
    </location>
</feature>
<feature type="domain" description="Bacterial sugar transferase" evidence="4">
    <location>
        <begin position="241"/>
        <end position="429"/>
    </location>
</feature>
<dbReference type="GO" id="GO:0016829">
    <property type="term" value="F:lyase activity"/>
    <property type="evidence" value="ECO:0007669"/>
    <property type="project" value="UniProtKB-KW"/>
</dbReference>
<dbReference type="GO" id="GO:0016740">
    <property type="term" value="F:transferase activity"/>
    <property type="evidence" value="ECO:0007669"/>
    <property type="project" value="UniProtKB-KW"/>
</dbReference>
<dbReference type="PANTHER" id="PTHR30576:SF0">
    <property type="entry name" value="UNDECAPRENYL-PHOSPHATE N-ACETYLGALACTOSAMINYL 1-PHOSPHATE TRANSFERASE-RELATED"/>
    <property type="match status" value="1"/>
</dbReference>
<protein>
    <submittedName>
        <fullName evidence="5">Sugar transferase</fullName>
    </submittedName>
</protein>
<gene>
    <name evidence="5" type="ORF">PBT88_11350</name>
</gene>
<evidence type="ECO:0000256" key="2">
    <source>
        <dbReference type="ARBA" id="ARBA00023169"/>
    </source>
</evidence>
<evidence type="ECO:0000256" key="1">
    <source>
        <dbReference type="ARBA" id="ARBA00006464"/>
    </source>
</evidence>
<keyword evidence="3" id="KW-0472">Membrane</keyword>
<dbReference type="Pfam" id="PF02397">
    <property type="entry name" value="Bac_transf"/>
    <property type="match status" value="1"/>
</dbReference>
<keyword evidence="6" id="KW-1185">Reference proteome</keyword>
<evidence type="ECO:0000256" key="3">
    <source>
        <dbReference type="SAM" id="Phobius"/>
    </source>
</evidence>
<reference evidence="5 6" key="1">
    <citation type="submission" date="2022-12" db="EMBL/GenBank/DDBJ databases">
        <title>Sphingomonas abieness sp. nov., an endophytic bacterium isolated from Abies koreana.</title>
        <authorList>
            <person name="Jiang L."/>
            <person name="Lee J."/>
        </authorList>
    </citation>
    <scope>NUCLEOTIDE SEQUENCE [LARGE SCALE GENOMIC DNA]</scope>
    <source>
        <strain evidence="6">PAMB 00755</strain>
    </source>
</reference>
<keyword evidence="3" id="KW-1133">Transmembrane helix</keyword>
<sequence>MQILLFGLDIGCLIAAAVIASVAWPGNREFSTTAPIIYAFVLFYVLASLNSGAFGSDGLARRKKGVELAVRSVLIACAGVVLAAFFLKAGEQVSRMMLLIGGMLGSLFIGVERVLFHTAVLHRFGSQVNSEILVVDGCELSSPPGAFVIDAASMGLRCDLSDPLMLDRIGRLLAPADRVVIACPAELRRKWAMVLKGANIDAEIVSPELGEIGPLGTGRFGDHTTVVVAAGPLDLRQRGLKRALDLALAGSALLLLSPLLLLVAIAIKLDSAGAILFVQTRVGRGNRLFGIYKFRSMRSESLDARGHRSTGRDDERITRVGRIIRATSIDELPQLLNILRGEMSFVGPRPHALGSLAGDRLFWEIDERYWHRHACKPGLTGLAQIRGFRGATLLQSDLINRLQSDLEYVTGWTVLRDISILIATLRVVVHRNAY</sequence>
<keyword evidence="3" id="KW-0812">Transmembrane</keyword>
<dbReference type="PANTHER" id="PTHR30576">
    <property type="entry name" value="COLANIC BIOSYNTHESIS UDP-GLUCOSE LIPID CARRIER TRANSFERASE"/>
    <property type="match status" value="1"/>
</dbReference>
<accession>A0ABY7NHK3</accession>
<feature type="transmembrane region" description="Helical" evidence="3">
    <location>
        <begin position="93"/>
        <end position="116"/>
    </location>
</feature>
<comment type="similarity">
    <text evidence="1">Belongs to the bacterial sugar transferase family.</text>
</comment>
<evidence type="ECO:0000259" key="4">
    <source>
        <dbReference type="Pfam" id="PF02397"/>
    </source>
</evidence>
<feature type="transmembrane region" description="Helical" evidence="3">
    <location>
        <begin position="68"/>
        <end position="87"/>
    </location>
</feature>
<dbReference type="RefSeq" id="WP_270075458.1">
    <property type="nucleotide sequence ID" value="NZ_CP115174.1"/>
</dbReference>
<keyword evidence="5" id="KW-0456">Lyase</keyword>
<keyword evidence="5" id="KW-0808">Transferase</keyword>